<evidence type="ECO:0000313" key="2">
    <source>
        <dbReference type="Proteomes" id="UP000032737"/>
    </source>
</evidence>
<organism evidence="1 2">
    <name type="scientific">Acholeplasma brassicae</name>
    <dbReference type="NCBI Taxonomy" id="61635"/>
    <lineage>
        <taxon>Bacteria</taxon>
        <taxon>Bacillati</taxon>
        <taxon>Mycoplasmatota</taxon>
        <taxon>Mollicutes</taxon>
        <taxon>Acholeplasmatales</taxon>
        <taxon>Acholeplasmataceae</taxon>
        <taxon>Acholeplasma</taxon>
    </lineage>
</organism>
<dbReference type="EMBL" id="FO681348">
    <property type="protein sequence ID" value="CCV66318.1"/>
    <property type="molecule type" value="Genomic_DNA"/>
</dbReference>
<gene>
    <name evidence="1" type="ORF">BN85312970</name>
</gene>
<dbReference type="KEGG" id="abra:BN85312970"/>
<name>U4KS48_9MOLU</name>
<keyword evidence="2" id="KW-1185">Reference proteome</keyword>
<protein>
    <submittedName>
        <fullName evidence="1">Uncharacterized protein</fullName>
    </submittedName>
</protein>
<dbReference type="HOGENOM" id="CLU_2340369_0_0_14"/>
<dbReference type="RefSeq" id="WP_030005178.1">
    <property type="nucleotide sequence ID" value="NC_022549.1"/>
</dbReference>
<accession>U4KS48</accession>
<sequence>MKYKFEHVERLMVNTSNFDMEILIGKEQYLIIKDVEKNFYSVNFMESNKKEYTPVNVNAFSDVFKIKIFAGHTLKEMWNRVEILSFNNSDIAYFLN</sequence>
<dbReference type="Proteomes" id="UP000032737">
    <property type="component" value="Chromosome"/>
</dbReference>
<reference evidence="1 2" key="1">
    <citation type="journal article" date="2013" name="J. Mol. Microbiol. Biotechnol.">
        <title>Analysis of the Complete Genomes of Acholeplasma brassicae , A. palmae and A. laidlawii and Their Comparison to the Obligate Parasites from ' Candidatus Phytoplasma'.</title>
        <authorList>
            <person name="Kube M."/>
            <person name="Siewert C."/>
            <person name="Migdoll A.M."/>
            <person name="Duduk B."/>
            <person name="Holz S."/>
            <person name="Rabus R."/>
            <person name="Seemuller E."/>
            <person name="Mitrovic J."/>
            <person name="Muller I."/>
            <person name="Buttner C."/>
            <person name="Reinhardt R."/>
        </authorList>
    </citation>
    <scope>NUCLEOTIDE SEQUENCE [LARGE SCALE GENOMIC DNA]</scope>
    <source>
        <strain evidence="2">0502</strain>
    </source>
</reference>
<dbReference type="AlphaFoldDB" id="U4KS48"/>
<proteinExistence type="predicted"/>
<evidence type="ECO:0000313" key="1">
    <source>
        <dbReference type="EMBL" id="CCV66318.1"/>
    </source>
</evidence>